<keyword evidence="10" id="KW-1133">Transmembrane helix</keyword>
<dbReference type="Pfam" id="PF00905">
    <property type="entry name" value="Transpeptidase"/>
    <property type="match status" value="1"/>
</dbReference>
<dbReference type="Gene3D" id="1.10.3810.10">
    <property type="entry name" value="Biosynthetic peptidoglycan transglycosylase-like"/>
    <property type="match status" value="1"/>
</dbReference>
<keyword evidence="14" id="KW-1185">Reference proteome</keyword>
<proteinExistence type="predicted"/>
<accession>A0ABY2Z1V7</accession>
<dbReference type="InterPro" id="IPR036950">
    <property type="entry name" value="PBP_transglycosylase"/>
</dbReference>
<evidence type="ECO:0000256" key="2">
    <source>
        <dbReference type="ARBA" id="ARBA00022670"/>
    </source>
</evidence>
<feature type="compositionally biased region" description="Polar residues" evidence="9">
    <location>
        <begin position="672"/>
        <end position="691"/>
    </location>
</feature>
<feature type="compositionally biased region" description="Basic and acidic residues" evidence="9">
    <location>
        <begin position="1"/>
        <end position="11"/>
    </location>
</feature>
<keyword evidence="3" id="KW-0328">Glycosyltransferase</keyword>
<evidence type="ECO:0000256" key="6">
    <source>
        <dbReference type="ARBA" id="ARBA00023268"/>
    </source>
</evidence>
<feature type="region of interest" description="Disordered" evidence="9">
    <location>
        <begin position="1"/>
        <end position="20"/>
    </location>
</feature>
<keyword evidence="10" id="KW-0812">Transmembrane</keyword>
<gene>
    <name evidence="13" type="ORF">DY114_02815</name>
</gene>
<dbReference type="SUPFAM" id="SSF53955">
    <property type="entry name" value="Lysozyme-like"/>
    <property type="match status" value="1"/>
</dbReference>
<evidence type="ECO:0000256" key="5">
    <source>
        <dbReference type="ARBA" id="ARBA00022801"/>
    </source>
</evidence>
<sequence>MSQKDSKDNTRVQRNQGKYKKSRAGKIIKRTILGVLAFVSLMIIIGTGVFAYYASSAPKITYNSLSSDNSTKIYDNSNHVIYRMGAQNRDYVKSKDIPKSLKDAVVSIEDRRFYKHHGVDPIRILGATLTNLHSSDDIAQGGSTLTQQLVKLSVFSTSSKDRTIRRKSQDAWLALQVERKYSKQKILEFYVNKVYMGGNNASVYGMQTASEYYYGKKLNQLSLAQTAMLAGMPQAPVSYNPYNYPKLAKERRDTVLDAMASNNAITAKQANAAKNESIKNGLTNNHKTNDLTNVNEKYVDSYVGKVIQELKSRGYNPQSGLSVHTNLDLSAQKKLYDLANNDNRVGFPNDTMQVGATLVDPKTGAVNAMIGSRKTDIQFGLNRAVQTDRSSGSTAKPLMDYGPALEYLNYPTYQLVHDTPYTYPGTNVQLKDFDYRYQGTITMRKALAESRNIPAIRTLQNVGINNATRFLSSLGMNFNSTLNLQNGIGLYISPEQEAAAYAAFANNGTYHKPYLINRVVTPDNVSHNISSNGVQAMSPSTAFMMNYMLKGVMNLPYGSGTEAKVPGLYEAGKTGTTQYPEGSYQGYLPSYAAMDSWFTGYTPNYSLSVWTGYDHQFQTGNYISAEQTAIAQKIYKYEMQYISQNKPNEDWVKPNDVTSVKSNGLNEYFKNGHQSIQNDSTTNSKFNTSSR</sequence>
<dbReference type="InterPro" id="IPR050396">
    <property type="entry name" value="Glycosyltr_51/Transpeptidase"/>
</dbReference>
<keyword evidence="10" id="KW-0472">Membrane</keyword>
<organism evidence="13 14">
    <name type="scientific">Apilactobacillus micheneri</name>
    <dbReference type="NCBI Taxonomy" id="1899430"/>
    <lineage>
        <taxon>Bacteria</taxon>
        <taxon>Bacillati</taxon>
        <taxon>Bacillota</taxon>
        <taxon>Bacilli</taxon>
        <taxon>Lactobacillales</taxon>
        <taxon>Lactobacillaceae</taxon>
        <taxon>Apilactobacillus</taxon>
    </lineage>
</organism>
<feature type="domain" description="Penicillin-binding protein transpeptidase" evidence="11">
    <location>
        <begin position="355"/>
        <end position="635"/>
    </location>
</feature>
<dbReference type="SUPFAM" id="SSF56601">
    <property type="entry name" value="beta-lactamase/transpeptidase-like"/>
    <property type="match status" value="1"/>
</dbReference>
<dbReference type="EMBL" id="QUAV01000002">
    <property type="protein sequence ID" value="TPR25551.1"/>
    <property type="molecule type" value="Genomic_DNA"/>
</dbReference>
<dbReference type="Proteomes" id="UP000777560">
    <property type="component" value="Unassembled WGS sequence"/>
</dbReference>
<evidence type="ECO:0000259" key="11">
    <source>
        <dbReference type="Pfam" id="PF00905"/>
    </source>
</evidence>
<evidence type="ECO:0000259" key="12">
    <source>
        <dbReference type="Pfam" id="PF00912"/>
    </source>
</evidence>
<name>A0ABY2Z1V7_9LACO</name>
<evidence type="ECO:0000256" key="9">
    <source>
        <dbReference type="SAM" id="MobiDB-lite"/>
    </source>
</evidence>
<dbReference type="PANTHER" id="PTHR32282">
    <property type="entry name" value="BINDING PROTEIN TRANSPEPTIDASE, PUTATIVE-RELATED"/>
    <property type="match status" value="1"/>
</dbReference>
<dbReference type="Pfam" id="PF00912">
    <property type="entry name" value="Transgly"/>
    <property type="match status" value="1"/>
</dbReference>
<dbReference type="PANTHER" id="PTHR32282:SF29">
    <property type="entry name" value="PENICILLIN-BINDING PROTEIN 1A"/>
    <property type="match status" value="1"/>
</dbReference>
<evidence type="ECO:0000256" key="1">
    <source>
        <dbReference type="ARBA" id="ARBA00022645"/>
    </source>
</evidence>
<feature type="region of interest" description="Disordered" evidence="9">
    <location>
        <begin position="670"/>
        <end position="691"/>
    </location>
</feature>
<dbReference type="InterPro" id="IPR023346">
    <property type="entry name" value="Lysozyme-like_dom_sf"/>
</dbReference>
<reference evidence="13 14" key="1">
    <citation type="submission" date="2018-08" db="EMBL/GenBank/DDBJ databases">
        <title>Comparative genomics of wild bee and flower associated Lactobacillus reveals potential adaptation to the bee host.</title>
        <authorList>
            <person name="Vuong H.Q."/>
            <person name="Mcfrederick Q.S."/>
        </authorList>
    </citation>
    <scope>NUCLEOTIDE SEQUENCE [LARGE SCALE GENOMIC DNA]</scope>
    <source>
        <strain evidence="13 14">HV_13</strain>
    </source>
</reference>
<comment type="catalytic activity">
    <reaction evidence="8">
        <text>[GlcNAc-(1-&gt;4)-Mur2Ac(oyl-L-Ala-gamma-D-Glu-L-Lys-D-Ala-D-Ala)](n)-di-trans,octa-cis-undecaprenyl diphosphate + beta-D-GlcNAc-(1-&gt;4)-Mur2Ac(oyl-L-Ala-gamma-D-Glu-L-Lys-D-Ala-D-Ala)-di-trans,octa-cis-undecaprenyl diphosphate = [GlcNAc-(1-&gt;4)-Mur2Ac(oyl-L-Ala-gamma-D-Glu-L-Lys-D-Ala-D-Ala)](n+1)-di-trans,octa-cis-undecaprenyl diphosphate + di-trans,octa-cis-undecaprenyl diphosphate + H(+)</text>
        <dbReference type="Rhea" id="RHEA:23708"/>
        <dbReference type="Rhea" id="RHEA-COMP:9602"/>
        <dbReference type="Rhea" id="RHEA-COMP:9603"/>
        <dbReference type="ChEBI" id="CHEBI:15378"/>
        <dbReference type="ChEBI" id="CHEBI:58405"/>
        <dbReference type="ChEBI" id="CHEBI:60033"/>
        <dbReference type="ChEBI" id="CHEBI:78435"/>
        <dbReference type="EC" id="2.4.99.28"/>
    </reaction>
</comment>
<feature type="transmembrane region" description="Helical" evidence="10">
    <location>
        <begin position="31"/>
        <end position="54"/>
    </location>
</feature>
<dbReference type="InterPro" id="IPR001460">
    <property type="entry name" value="PCN-bd_Tpept"/>
</dbReference>
<evidence type="ECO:0000256" key="3">
    <source>
        <dbReference type="ARBA" id="ARBA00022676"/>
    </source>
</evidence>
<evidence type="ECO:0000256" key="10">
    <source>
        <dbReference type="SAM" id="Phobius"/>
    </source>
</evidence>
<keyword evidence="5" id="KW-0378">Hydrolase</keyword>
<feature type="domain" description="Glycosyl transferase family 51" evidence="12">
    <location>
        <begin position="79"/>
        <end position="259"/>
    </location>
</feature>
<dbReference type="Gene3D" id="3.40.710.10">
    <property type="entry name" value="DD-peptidase/beta-lactamase superfamily"/>
    <property type="match status" value="1"/>
</dbReference>
<evidence type="ECO:0000256" key="7">
    <source>
        <dbReference type="ARBA" id="ARBA00034000"/>
    </source>
</evidence>
<dbReference type="RefSeq" id="WP_140925861.1">
    <property type="nucleotide sequence ID" value="NZ_QUAU01000002.1"/>
</dbReference>
<evidence type="ECO:0000313" key="13">
    <source>
        <dbReference type="EMBL" id="TPR25551.1"/>
    </source>
</evidence>
<dbReference type="NCBIfam" id="TIGR02074">
    <property type="entry name" value="PBP_1a_fam"/>
    <property type="match status" value="1"/>
</dbReference>
<evidence type="ECO:0000313" key="14">
    <source>
        <dbReference type="Proteomes" id="UP000777560"/>
    </source>
</evidence>
<keyword evidence="4" id="KW-0808">Transferase</keyword>
<comment type="caution">
    <text evidence="13">The sequence shown here is derived from an EMBL/GenBank/DDBJ whole genome shotgun (WGS) entry which is preliminary data.</text>
</comment>
<evidence type="ECO:0000256" key="8">
    <source>
        <dbReference type="ARBA" id="ARBA00049902"/>
    </source>
</evidence>
<keyword evidence="2" id="KW-0645">Protease</keyword>
<comment type="catalytic activity">
    <reaction evidence="7">
        <text>Preferential cleavage: (Ac)2-L-Lys-D-Ala-|-D-Ala. Also transpeptidation of peptidyl-alanyl moieties that are N-acyl substituents of D-alanine.</text>
        <dbReference type="EC" id="3.4.16.4"/>
    </reaction>
</comment>
<dbReference type="InterPro" id="IPR001264">
    <property type="entry name" value="Glyco_trans_51"/>
</dbReference>
<protein>
    <submittedName>
        <fullName evidence="13">Penicillin-binding protein</fullName>
    </submittedName>
</protein>
<evidence type="ECO:0000256" key="4">
    <source>
        <dbReference type="ARBA" id="ARBA00022679"/>
    </source>
</evidence>
<keyword evidence="6" id="KW-0511">Multifunctional enzyme</keyword>
<dbReference type="InterPro" id="IPR012338">
    <property type="entry name" value="Beta-lactam/transpept-like"/>
</dbReference>
<keyword evidence="1" id="KW-0121">Carboxypeptidase</keyword>